<accession>A0AAP0P8M8</accession>
<dbReference type="AlphaFoldDB" id="A0AAP0P8M8"/>
<evidence type="ECO:0000256" key="1">
    <source>
        <dbReference type="SAM" id="SignalP"/>
    </source>
</evidence>
<reference evidence="2 3" key="1">
    <citation type="submission" date="2024-01" db="EMBL/GenBank/DDBJ databases">
        <title>Genome assemblies of Stephania.</title>
        <authorList>
            <person name="Yang L."/>
        </authorList>
    </citation>
    <scope>NUCLEOTIDE SEQUENCE [LARGE SCALE GENOMIC DNA]</scope>
    <source>
        <strain evidence="2">JXDWG</strain>
        <tissue evidence="2">Leaf</tissue>
    </source>
</reference>
<dbReference type="Proteomes" id="UP001419268">
    <property type="component" value="Unassembled WGS sequence"/>
</dbReference>
<gene>
    <name evidence="2" type="ORF">Scep_013652</name>
</gene>
<proteinExistence type="predicted"/>
<protein>
    <submittedName>
        <fullName evidence="2">Uncharacterized protein</fullName>
    </submittedName>
</protein>
<feature type="signal peptide" evidence="1">
    <location>
        <begin position="1"/>
        <end position="29"/>
    </location>
</feature>
<keyword evidence="3" id="KW-1185">Reference proteome</keyword>
<name>A0AAP0P8M8_9MAGN</name>
<evidence type="ECO:0000313" key="3">
    <source>
        <dbReference type="Proteomes" id="UP001419268"/>
    </source>
</evidence>
<feature type="chain" id="PRO_5042908585" evidence="1">
    <location>
        <begin position="30"/>
        <end position="53"/>
    </location>
</feature>
<evidence type="ECO:0000313" key="2">
    <source>
        <dbReference type="EMBL" id="KAK9134124.1"/>
    </source>
</evidence>
<dbReference type="EMBL" id="JBBNAG010000005">
    <property type="protein sequence ID" value="KAK9134124.1"/>
    <property type="molecule type" value="Genomic_DNA"/>
</dbReference>
<organism evidence="2 3">
    <name type="scientific">Stephania cephalantha</name>
    <dbReference type="NCBI Taxonomy" id="152367"/>
    <lineage>
        <taxon>Eukaryota</taxon>
        <taxon>Viridiplantae</taxon>
        <taxon>Streptophyta</taxon>
        <taxon>Embryophyta</taxon>
        <taxon>Tracheophyta</taxon>
        <taxon>Spermatophyta</taxon>
        <taxon>Magnoliopsida</taxon>
        <taxon>Ranunculales</taxon>
        <taxon>Menispermaceae</taxon>
        <taxon>Menispermoideae</taxon>
        <taxon>Cissampelideae</taxon>
        <taxon>Stephania</taxon>
    </lineage>
</organism>
<keyword evidence="1" id="KW-0732">Signal</keyword>
<comment type="caution">
    <text evidence="2">The sequence shown here is derived from an EMBL/GenBank/DDBJ whole genome shotgun (WGS) entry which is preliminary data.</text>
</comment>
<sequence>MPPPVSGLITFKRCSSAILLCFISTPLLAKEDCSDHADNDFPPPLTDDVVVLF</sequence>